<dbReference type="STRING" id="1121442.SAMN02745702_02938"/>
<accession>A0A1T4X433</accession>
<dbReference type="AlphaFoldDB" id="A0A1T4X433"/>
<reference evidence="8 9" key="1">
    <citation type="submission" date="2017-02" db="EMBL/GenBank/DDBJ databases">
        <authorList>
            <person name="Peterson S.W."/>
        </authorList>
    </citation>
    <scope>NUCLEOTIDE SEQUENCE [LARGE SCALE GENOMIC DNA]</scope>
    <source>
        <strain evidence="8 9">DSM 18034</strain>
    </source>
</reference>
<dbReference type="InterPro" id="IPR004839">
    <property type="entry name" value="Aminotransferase_I/II_large"/>
</dbReference>
<feature type="domain" description="Aminotransferase class I/classII large" evidence="7">
    <location>
        <begin position="31"/>
        <end position="384"/>
    </location>
</feature>
<dbReference type="InterPro" id="IPR015421">
    <property type="entry name" value="PyrdxlP-dep_Trfase_major"/>
</dbReference>
<keyword evidence="4 6" id="KW-0808">Transferase</keyword>
<evidence type="ECO:0000313" key="9">
    <source>
        <dbReference type="Proteomes" id="UP000189733"/>
    </source>
</evidence>
<dbReference type="EC" id="2.6.1.-" evidence="6"/>
<dbReference type="SUPFAM" id="SSF53383">
    <property type="entry name" value="PLP-dependent transferases"/>
    <property type="match status" value="1"/>
</dbReference>
<evidence type="ECO:0000256" key="1">
    <source>
        <dbReference type="ARBA" id="ARBA00001933"/>
    </source>
</evidence>
<dbReference type="InterPro" id="IPR015424">
    <property type="entry name" value="PyrdxlP-dep_Trfase"/>
</dbReference>
<dbReference type="FunFam" id="3.40.640.10:FF:000033">
    <property type="entry name" value="Aspartate aminotransferase"/>
    <property type="match status" value="1"/>
</dbReference>
<proteinExistence type="inferred from homology"/>
<dbReference type="PROSITE" id="PS00105">
    <property type="entry name" value="AA_TRANSFER_CLASS_1"/>
    <property type="match status" value="1"/>
</dbReference>
<sequence length="390" mass="42265">MRISTKISQVKPSATLAVSAKAMELRAQGRDIISLSVGEPDFDTPQHIRDAAKQALDDGFTRYTQVPGIPELRDAVAQYFNSHYGTNAKADCTIVTNGGKQALYNLLLCLLNPGEEVLIPGPYWVSYPAMVELADGVPVTVSAPASKGFKIDVEQLEAARTEKTRVLILNSPSNPTGAQYTEAELFAIAEWAVAHDVFIISDEIYDQLVYGSAGSVSLSSFWEKHPEHVAVVNGLSKSFAMTGWRIGYALAHPDLIKAMSRVQSQSTSNICSIAQRAALAALTGPTDMLEDMRQAFVRRRDKAMAIVSGWKGVVCPKPEGAFYLFPDVSALYGERFADSASLCTLLLEEAGVATVPGVAFGDDNCIRFSYALADETVEKALKKIEAVLYK</sequence>
<evidence type="ECO:0000313" key="8">
    <source>
        <dbReference type="EMBL" id="SKA83888.1"/>
    </source>
</evidence>
<name>A0A1T4X433_9BACT</name>
<comment type="cofactor">
    <cofactor evidence="1 6">
        <name>pyridoxal 5'-phosphate</name>
        <dbReference type="ChEBI" id="CHEBI:597326"/>
    </cofactor>
</comment>
<dbReference type="EMBL" id="FUYA01000017">
    <property type="protein sequence ID" value="SKA83888.1"/>
    <property type="molecule type" value="Genomic_DNA"/>
</dbReference>
<evidence type="ECO:0000256" key="3">
    <source>
        <dbReference type="ARBA" id="ARBA00022576"/>
    </source>
</evidence>
<keyword evidence="9" id="KW-1185">Reference proteome</keyword>
<evidence type="ECO:0000256" key="2">
    <source>
        <dbReference type="ARBA" id="ARBA00007441"/>
    </source>
</evidence>
<dbReference type="Proteomes" id="UP000189733">
    <property type="component" value="Unassembled WGS sequence"/>
</dbReference>
<dbReference type="Gene3D" id="3.90.1150.10">
    <property type="entry name" value="Aspartate Aminotransferase, domain 1"/>
    <property type="match status" value="1"/>
</dbReference>
<dbReference type="PANTHER" id="PTHR46383">
    <property type="entry name" value="ASPARTATE AMINOTRANSFERASE"/>
    <property type="match status" value="1"/>
</dbReference>
<evidence type="ECO:0000259" key="7">
    <source>
        <dbReference type="Pfam" id="PF00155"/>
    </source>
</evidence>
<keyword evidence="5" id="KW-0663">Pyridoxal phosphate</keyword>
<dbReference type="InterPro" id="IPR004838">
    <property type="entry name" value="NHTrfase_class1_PyrdxlP-BS"/>
</dbReference>
<dbReference type="CDD" id="cd00609">
    <property type="entry name" value="AAT_like"/>
    <property type="match status" value="1"/>
</dbReference>
<dbReference type="InterPro" id="IPR015422">
    <property type="entry name" value="PyrdxlP-dep_Trfase_small"/>
</dbReference>
<gene>
    <name evidence="8" type="ORF">SAMN02745702_02938</name>
</gene>
<evidence type="ECO:0000256" key="5">
    <source>
        <dbReference type="ARBA" id="ARBA00022898"/>
    </source>
</evidence>
<dbReference type="PRINTS" id="PR00753">
    <property type="entry name" value="ACCSYNTHASE"/>
</dbReference>
<dbReference type="PANTHER" id="PTHR46383:SF1">
    <property type="entry name" value="ASPARTATE AMINOTRANSFERASE"/>
    <property type="match status" value="1"/>
</dbReference>
<comment type="similarity">
    <text evidence="2 6">Belongs to the class-I pyridoxal-phosphate-dependent aminotransferase family.</text>
</comment>
<dbReference type="GO" id="GO:0006520">
    <property type="term" value="P:amino acid metabolic process"/>
    <property type="evidence" value="ECO:0007669"/>
    <property type="project" value="InterPro"/>
</dbReference>
<organism evidence="8 9">
    <name type="scientific">Desulfobaculum bizertense DSM 18034</name>
    <dbReference type="NCBI Taxonomy" id="1121442"/>
    <lineage>
        <taxon>Bacteria</taxon>
        <taxon>Pseudomonadati</taxon>
        <taxon>Thermodesulfobacteriota</taxon>
        <taxon>Desulfovibrionia</taxon>
        <taxon>Desulfovibrionales</taxon>
        <taxon>Desulfovibrionaceae</taxon>
        <taxon>Desulfobaculum</taxon>
    </lineage>
</organism>
<dbReference type="OrthoDB" id="9804474at2"/>
<evidence type="ECO:0000256" key="4">
    <source>
        <dbReference type="ARBA" id="ARBA00022679"/>
    </source>
</evidence>
<dbReference type="Pfam" id="PF00155">
    <property type="entry name" value="Aminotran_1_2"/>
    <property type="match status" value="1"/>
</dbReference>
<protein>
    <recommendedName>
        <fullName evidence="6">Aminotransferase</fullName>
        <ecNumber evidence="6">2.6.1.-</ecNumber>
    </recommendedName>
</protein>
<dbReference type="InterPro" id="IPR050596">
    <property type="entry name" value="AspAT/PAT-like"/>
</dbReference>
<dbReference type="RefSeq" id="WP_078686200.1">
    <property type="nucleotide sequence ID" value="NZ_FUYA01000017.1"/>
</dbReference>
<keyword evidence="3 6" id="KW-0032">Aminotransferase</keyword>
<dbReference type="GO" id="GO:0008483">
    <property type="term" value="F:transaminase activity"/>
    <property type="evidence" value="ECO:0007669"/>
    <property type="project" value="UniProtKB-KW"/>
</dbReference>
<dbReference type="GO" id="GO:0030170">
    <property type="term" value="F:pyridoxal phosphate binding"/>
    <property type="evidence" value="ECO:0007669"/>
    <property type="project" value="InterPro"/>
</dbReference>
<dbReference type="Gene3D" id="3.40.640.10">
    <property type="entry name" value="Type I PLP-dependent aspartate aminotransferase-like (Major domain)"/>
    <property type="match status" value="1"/>
</dbReference>
<evidence type="ECO:0000256" key="6">
    <source>
        <dbReference type="RuleBase" id="RU000481"/>
    </source>
</evidence>